<accession>A0A6M4HCH9</accession>
<dbReference type="InParanoid" id="A0A6M4HCH9"/>
<dbReference type="EMBL" id="CP053073">
    <property type="protein sequence ID" value="QJR16283.1"/>
    <property type="molecule type" value="Genomic_DNA"/>
</dbReference>
<dbReference type="AlphaFoldDB" id="A0A6M4HCH9"/>
<dbReference type="Pfam" id="PF00741">
    <property type="entry name" value="Gas_vesicle"/>
    <property type="match status" value="1"/>
</dbReference>
<dbReference type="HAMAP" id="MF_00576">
    <property type="entry name" value="Gas_vesicle_A"/>
    <property type="match status" value="1"/>
</dbReference>
<evidence type="ECO:0000256" key="1">
    <source>
        <dbReference type="ARBA" id="ARBA00022987"/>
    </source>
</evidence>
<dbReference type="PROSITE" id="PS00234">
    <property type="entry name" value="GAS_VESICLE_A_1"/>
    <property type="match status" value="1"/>
</dbReference>
<dbReference type="PANTHER" id="PTHR35344">
    <property type="entry name" value="GAS VESICLE STRUCTURAL PROTEIN 2-RELATED"/>
    <property type="match status" value="1"/>
</dbReference>
<dbReference type="GO" id="GO:0005198">
    <property type="term" value="F:structural molecule activity"/>
    <property type="evidence" value="ECO:0007669"/>
    <property type="project" value="InterPro"/>
</dbReference>
<sequence>MNVQHAGTGGSSLVDVLDRVLDKGIVVDAWVRVSIVGIDLVTVEARVIISSIDTYIRYAGAVGALPTAAPPQMEASRGYAELTAENVALRAQLEDSRRLTPPVRANRARQVAVRA</sequence>
<proteinExistence type="inferred from homology"/>
<protein>
    <recommendedName>
        <fullName evidence="4">Gas vesicle protein A</fullName>
        <shortName evidence="4">GVP</shortName>
    </recommendedName>
</protein>
<evidence type="ECO:0000313" key="6">
    <source>
        <dbReference type="EMBL" id="QJR16283.1"/>
    </source>
</evidence>
<dbReference type="InterPro" id="IPR000638">
    <property type="entry name" value="Gas-vesicle_GvpA-like"/>
</dbReference>
<dbReference type="GO" id="GO:0033172">
    <property type="term" value="C:gas vesicle shell"/>
    <property type="evidence" value="ECO:0007669"/>
    <property type="project" value="UniProtKB-UniRule"/>
</dbReference>
<dbReference type="InterPro" id="IPR018493">
    <property type="entry name" value="GvpA-like_CS"/>
</dbReference>
<gene>
    <name evidence="6" type="primary">gvpA_1</name>
    <name evidence="4" type="synonym">gvpA</name>
    <name evidence="6" type="ORF">DSM104440_03112</name>
</gene>
<evidence type="ECO:0000256" key="5">
    <source>
        <dbReference type="RuleBase" id="RU000632"/>
    </source>
</evidence>
<comment type="similarity">
    <text evidence="3 4 5">Belongs to the gas vesicle GvpA family.</text>
</comment>
<dbReference type="RefSeq" id="WP_171164264.1">
    <property type="nucleotide sequence ID" value="NZ_CP053073.1"/>
</dbReference>
<evidence type="ECO:0000256" key="2">
    <source>
        <dbReference type="ARBA" id="ARBA00035629"/>
    </source>
</evidence>
<evidence type="ECO:0000313" key="7">
    <source>
        <dbReference type="Proteomes" id="UP000503096"/>
    </source>
</evidence>
<reference evidence="6 7" key="1">
    <citation type="submission" date="2020-04" db="EMBL/GenBank/DDBJ databases">
        <title>Usitatibacter rugosus gen. nov., sp. nov. and Usitatibacter palustris sp. nov., novel members of Usitatibacteraceae fam. nov. within the order Nitrosomonadales isolated from soil.</title>
        <authorList>
            <person name="Huber K.J."/>
            <person name="Neumann-Schaal M."/>
            <person name="Geppert A."/>
            <person name="Luckner M."/>
            <person name="Wanner G."/>
            <person name="Overmann J."/>
        </authorList>
    </citation>
    <scope>NUCLEOTIDE SEQUENCE [LARGE SCALE GENOMIC DNA]</scope>
    <source>
        <strain evidence="6 7">Swamp67</strain>
    </source>
</reference>
<organism evidence="6 7">
    <name type="scientific">Usitatibacter palustris</name>
    <dbReference type="NCBI Taxonomy" id="2732487"/>
    <lineage>
        <taxon>Bacteria</taxon>
        <taxon>Pseudomonadati</taxon>
        <taxon>Pseudomonadota</taxon>
        <taxon>Betaproteobacteria</taxon>
        <taxon>Nitrosomonadales</taxon>
        <taxon>Usitatibacteraceae</taxon>
        <taxon>Usitatibacter</taxon>
    </lineage>
</organism>
<dbReference type="InterPro" id="IPR047870">
    <property type="entry name" value="Gas_vesicle_GvpA"/>
</dbReference>
<keyword evidence="7" id="KW-1185">Reference proteome</keyword>
<keyword evidence="1 4" id="KW-0304">Gas vesicle</keyword>
<comment type="subunit">
    <text evidence="4 5">The gas vesicle shell is 2 nm thick and consists of a single layer of this protein. It forms helical ribs nearly perpendicular to the long axis of the vesicle.</text>
</comment>
<dbReference type="NCBIfam" id="NF006874">
    <property type="entry name" value="PRK09371.1"/>
    <property type="match status" value="1"/>
</dbReference>
<dbReference type="GO" id="GO:0012506">
    <property type="term" value="C:vesicle membrane"/>
    <property type="evidence" value="ECO:0007669"/>
    <property type="project" value="InterPro"/>
</dbReference>
<evidence type="ECO:0000256" key="4">
    <source>
        <dbReference type="HAMAP-Rule" id="MF_00576"/>
    </source>
</evidence>
<dbReference type="InterPro" id="IPR050530">
    <property type="entry name" value="GvpA"/>
</dbReference>
<dbReference type="PANTHER" id="PTHR35344:SF4">
    <property type="entry name" value="GAS VESICLE PROTEIN A1"/>
    <property type="match status" value="1"/>
</dbReference>
<evidence type="ECO:0000256" key="3">
    <source>
        <dbReference type="ARBA" id="ARBA00035646"/>
    </source>
</evidence>
<comment type="function">
    <text evidence="4 5">Gas vesicles are hollow, gas filled proteinaceous nanostructures found in some microorganisms. During planktonic growth they allow positioning of the organism at a favorable depth for light or nutrient acquisition. GvpA forms the protein shell.</text>
</comment>
<dbReference type="KEGG" id="upl:DSM104440_03112"/>
<dbReference type="Proteomes" id="UP000503096">
    <property type="component" value="Chromosome"/>
</dbReference>
<name>A0A6M4HCH9_9PROT</name>
<comment type="subcellular location">
    <subcellularLocation>
        <location evidence="2 4 5">Gas vesicle shell</location>
    </subcellularLocation>
</comment>